<keyword evidence="3" id="KW-0520">NAD</keyword>
<dbReference type="PROSITE" id="PS00670">
    <property type="entry name" value="D_2_HYDROXYACID_DH_2"/>
    <property type="match status" value="1"/>
</dbReference>
<comment type="similarity">
    <text evidence="1 4">Belongs to the D-isomer specific 2-hydroxyacid dehydrogenase family.</text>
</comment>
<dbReference type="Gene3D" id="3.40.50.720">
    <property type="entry name" value="NAD(P)-binding Rossmann-like Domain"/>
    <property type="match status" value="2"/>
</dbReference>
<dbReference type="SUPFAM" id="SSF52283">
    <property type="entry name" value="Formate/glycerate dehydrogenase catalytic domain-like"/>
    <property type="match status" value="1"/>
</dbReference>
<evidence type="ECO:0000259" key="6">
    <source>
        <dbReference type="Pfam" id="PF02826"/>
    </source>
</evidence>
<dbReference type="SUPFAM" id="SSF51735">
    <property type="entry name" value="NAD(P)-binding Rossmann-fold domains"/>
    <property type="match status" value="1"/>
</dbReference>
<protein>
    <submittedName>
        <fullName evidence="7">2-hydroxyacid dehydrogenase</fullName>
    </submittedName>
</protein>
<dbReference type="PANTHER" id="PTHR43761:SF1">
    <property type="entry name" value="D-ISOMER SPECIFIC 2-HYDROXYACID DEHYDROGENASE CATALYTIC DOMAIN-CONTAINING PROTEIN-RELATED"/>
    <property type="match status" value="1"/>
</dbReference>
<evidence type="ECO:0000256" key="4">
    <source>
        <dbReference type="RuleBase" id="RU003719"/>
    </source>
</evidence>
<dbReference type="InterPro" id="IPR029753">
    <property type="entry name" value="D-isomer_DH_CS"/>
</dbReference>
<dbReference type="Proteomes" id="UP001500392">
    <property type="component" value="Unassembled WGS sequence"/>
</dbReference>
<name>A0ABP7WX12_9GAMM</name>
<dbReference type="Pfam" id="PF00389">
    <property type="entry name" value="2-Hacid_dh"/>
    <property type="match status" value="1"/>
</dbReference>
<feature type="domain" description="D-isomer specific 2-hydroxyacid dehydrogenase NAD-binding" evidence="6">
    <location>
        <begin position="109"/>
        <end position="289"/>
    </location>
</feature>
<dbReference type="InterPro" id="IPR050418">
    <property type="entry name" value="D-iso_2-hydroxyacid_DH_PdxB"/>
</dbReference>
<evidence type="ECO:0000313" key="8">
    <source>
        <dbReference type="Proteomes" id="UP001500392"/>
    </source>
</evidence>
<evidence type="ECO:0000313" key="7">
    <source>
        <dbReference type="EMBL" id="GAA4098762.1"/>
    </source>
</evidence>
<gene>
    <name evidence="7" type="ORF">GCM10022414_24760</name>
</gene>
<dbReference type="EMBL" id="BAABDM010000004">
    <property type="protein sequence ID" value="GAA4098762.1"/>
    <property type="molecule type" value="Genomic_DNA"/>
</dbReference>
<evidence type="ECO:0000256" key="2">
    <source>
        <dbReference type="ARBA" id="ARBA00023002"/>
    </source>
</evidence>
<keyword evidence="8" id="KW-1185">Reference proteome</keyword>
<sequence length="322" mass="34628">MHGVFLDLDSLAPADVNWHKLRDAVDSADVYPQTNAADIDVRIASADVVFSNKVALGRANFAAAKNLKFVVVLATGTNNIDLAAATEFGVTVCNNVAYANATLVEHSAMLILALMRQLPSYHAAVQQGQWQNHDQFCLLEPPIRQLRGKTLGIIGYGASGQGVADFGRAMGMNILAWQSRGAARAEQTPPRLPLSELLPQCDVLSIHCPLTEQTRDLINYAALQTMKPEAILINTARGGIVNEGDLARALDDSLISGAGVDVLTEEPPRKSNPLLSCKHPNLIVTPHNAWGSREARQALIDQSVEIVAAFRRGEAINIVNGC</sequence>
<comment type="caution">
    <text evidence="7">The sequence shown here is derived from an EMBL/GenBank/DDBJ whole genome shotgun (WGS) entry which is preliminary data.</text>
</comment>
<dbReference type="InterPro" id="IPR006140">
    <property type="entry name" value="D-isomer_DH_NAD-bd"/>
</dbReference>
<dbReference type="PANTHER" id="PTHR43761">
    <property type="entry name" value="D-ISOMER SPECIFIC 2-HYDROXYACID DEHYDROGENASE FAMILY PROTEIN (AFU_ORTHOLOGUE AFUA_1G13630)"/>
    <property type="match status" value="1"/>
</dbReference>
<reference evidence="8" key="1">
    <citation type="journal article" date="2019" name="Int. J. Syst. Evol. Microbiol.">
        <title>The Global Catalogue of Microorganisms (GCM) 10K type strain sequencing project: providing services to taxonomists for standard genome sequencing and annotation.</title>
        <authorList>
            <consortium name="The Broad Institute Genomics Platform"/>
            <consortium name="The Broad Institute Genome Sequencing Center for Infectious Disease"/>
            <person name="Wu L."/>
            <person name="Ma J."/>
        </authorList>
    </citation>
    <scope>NUCLEOTIDE SEQUENCE [LARGE SCALE GENOMIC DNA]</scope>
    <source>
        <strain evidence="8">JCM 17304</strain>
    </source>
</reference>
<proteinExistence type="inferred from homology"/>
<dbReference type="Pfam" id="PF02826">
    <property type="entry name" value="2-Hacid_dh_C"/>
    <property type="match status" value="1"/>
</dbReference>
<dbReference type="RefSeq" id="WP_344936426.1">
    <property type="nucleotide sequence ID" value="NZ_BAABDM010000004.1"/>
</dbReference>
<accession>A0ABP7WX12</accession>
<evidence type="ECO:0000259" key="5">
    <source>
        <dbReference type="Pfam" id="PF00389"/>
    </source>
</evidence>
<keyword evidence="2 4" id="KW-0560">Oxidoreductase</keyword>
<dbReference type="InterPro" id="IPR006139">
    <property type="entry name" value="D-isomer_2_OHA_DH_cat_dom"/>
</dbReference>
<evidence type="ECO:0000256" key="3">
    <source>
        <dbReference type="ARBA" id="ARBA00023027"/>
    </source>
</evidence>
<dbReference type="InterPro" id="IPR036291">
    <property type="entry name" value="NAD(P)-bd_dom_sf"/>
</dbReference>
<feature type="domain" description="D-isomer specific 2-hydroxyacid dehydrogenase catalytic" evidence="5">
    <location>
        <begin position="25"/>
        <end position="320"/>
    </location>
</feature>
<evidence type="ECO:0000256" key="1">
    <source>
        <dbReference type="ARBA" id="ARBA00005854"/>
    </source>
</evidence>
<dbReference type="CDD" id="cd12162">
    <property type="entry name" value="2-Hacid_dh_4"/>
    <property type="match status" value="1"/>
</dbReference>
<organism evidence="7 8">
    <name type="scientific">Zhongshania borealis</name>
    <dbReference type="NCBI Taxonomy" id="889488"/>
    <lineage>
        <taxon>Bacteria</taxon>
        <taxon>Pseudomonadati</taxon>
        <taxon>Pseudomonadota</taxon>
        <taxon>Gammaproteobacteria</taxon>
        <taxon>Cellvibrionales</taxon>
        <taxon>Spongiibacteraceae</taxon>
        <taxon>Zhongshania</taxon>
    </lineage>
</organism>